<protein>
    <submittedName>
        <fullName evidence="2">Uncharacterized protein</fullName>
    </submittedName>
</protein>
<dbReference type="OrthoDB" id="670335at2"/>
<feature type="transmembrane region" description="Helical" evidence="1">
    <location>
        <begin position="60"/>
        <end position="80"/>
    </location>
</feature>
<gene>
    <name evidence="2" type="ORF">FC093_11865</name>
</gene>
<proteinExistence type="predicted"/>
<evidence type="ECO:0000313" key="3">
    <source>
        <dbReference type="Proteomes" id="UP000305848"/>
    </source>
</evidence>
<dbReference type="RefSeq" id="WP_137262002.1">
    <property type="nucleotide sequence ID" value="NZ_SZQL01000008.1"/>
</dbReference>
<feature type="transmembrane region" description="Helical" evidence="1">
    <location>
        <begin position="100"/>
        <end position="119"/>
    </location>
</feature>
<name>A0A4U3L0Q7_9BACT</name>
<keyword evidence="1" id="KW-0472">Membrane</keyword>
<dbReference type="Proteomes" id="UP000305848">
    <property type="component" value="Unassembled WGS sequence"/>
</dbReference>
<accession>A0A4U3L0Q7</accession>
<feature type="transmembrane region" description="Helical" evidence="1">
    <location>
        <begin position="173"/>
        <end position="193"/>
    </location>
</feature>
<keyword evidence="1" id="KW-0812">Transmembrane</keyword>
<evidence type="ECO:0000256" key="1">
    <source>
        <dbReference type="SAM" id="Phobius"/>
    </source>
</evidence>
<feature type="transmembrane region" description="Helical" evidence="1">
    <location>
        <begin position="125"/>
        <end position="143"/>
    </location>
</feature>
<comment type="caution">
    <text evidence="2">The sequence shown here is derived from an EMBL/GenBank/DDBJ whole genome shotgun (WGS) entry which is preliminary data.</text>
</comment>
<dbReference type="AlphaFoldDB" id="A0A4U3L0Q7"/>
<reference evidence="2 3" key="1">
    <citation type="submission" date="2019-05" db="EMBL/GenBank/DDBJ databases">
        <title>Panacibacter sp. strain 17mud1-8 Genome sequencing and assembly.</title>
        <authorList>
            <person name="Chhetri G."/>
        </authorList>
    </citation>
    <scope>NUCLEOTIDE SEQUENCE [LARGE SCALE GENOMIC DNA]</scope>
    <source>
        <strain evidence="2 3">17mud1-8</strain>
    </source>
</reference>
<keyword evidence="3" id="KW-1185">Reference proteome</keyword>
<organism evidence="2 3">
    <name type="scientific">Ilyomonas limi</name>
    <dbReference type="NCBI Taxonomy" id="2575867"/>
    <lineage>
        <taxon>Bacteria</taxon>
        <taxon>Pseudomonadati</taxon>
        <taxon>Bacteroidota</taxon>
        <taxon>Chitinophagia</taxon>
        <taxon>Chitinophagales</taxon>
        <taxon>Chitinophagaceae</taxon>
        <taxon>Ilyomonas</taxon>
    </lineage>
</organism>
<keyword evidence="1" id="KW-1133">Transmembrane helix</keyword>
<evidence type="ECO:0000313" key="2">
    <source>
        <dbReference type="EMBL" id="TKK68322.1"/>
    </source>
</evidence>
<sequence>MQNNSNEPEFSPQQSLQLIRSMIETTKNTISNQSHYFLLWGWAVMIGCLLQYYLKVIAGYPQYHLAWLITPVALAIHFLLAYRDAKQIRVRTFINEANAYLWTGIGLSFFVLAFVFIKIGWQYCFPFYIAFYGMGTFVSGGLIKFKPMIIGGLLCFPLVIVAAFSGYDTQTLLTALAVFISYIIPGHILRYRYQKQSIQSTML</sequence>
<feature type="transmembrane region" description="Helical" evidence="1">
    <location>
        <begin position="150"/>
        <end position="167"/>
    </location>
</feature>
<feature type="transmembrane region" description="Helical" evidence="1">
    <location>
        <begin position="36"/>
        <end position="54"/>
    </location>
</feature>
<dbReference type="EMBL" id="SZQL01000008">
    <property type="protein sequence ID" value="TKK68322.1"/>
    <property type="molecule type" value="Genomic_DNA"/>
</dbReference>